<gene>
    <name evidence="3" type="ORF">B0I24_104183</name>
    <name evidence="4" type="ORF">CWE07_06480</name>
</gene>
<evidence type="ECO:0000256" key="1">
    <source>
        <dbReference type="ARBA" id="ARBA00007198"/>
    </source>
</evidence>
<comment type="similarity">
    <text evidence="1 2">Belongs to the ArsC family.</text>
</comment>
<evidence type="ECO:0000256" key="2">
    <source>
        <dbReference type="PROSITE-ProRule" id="PRU01282"/>
    </source>
</evidence>
<dbReference type="Proteomes" id="UP000287865">
    <property type="component" value="Unassembled WGS sequence"/>
</dbReference>
<evidence type="ECO:0000313" key="3">
    <source>
        <dbReference type="EMBL" id="RAJ98979.1"/>
    </source>
</evidence>
<keyword evidence="6" id="KW-1185">Reference proteome</keyword>
<accession>A0A327WZV0</accession>
<dbReference type="PROSITE" id="PS51353">
    <property type="entry name" value="ARSC"/>
    <property type="match status" value="1"/>
</dbReference>
<comment type="caution">
    <text evidence="3">The sequence shown here is derived from an EMBL/GenBank/DDBJ whole genome shotgun (WGS) entry which is preliminary data.</text>
</comment>
<organism evidence="3 5">
    <name type="scientific">Aliidiomarina maris</name>
    <dbReference type="NCBI Taxonomy" id="531312"/>
    <lineage>
        <taxon>Bacteria</taxon>
        <taxon>Pseudomonadati</taxon>
        <taxon>Pseudomonadota</taxon>
        <taxon>Gammaproteobacteria</taxon>
        <taxon>Alteromonadales</taxon>
        <taxon>Idiomarinaceae</taxon>
        <taxon>Aliidiomarina</taxon>
    </lineage>
</organism>
<proteinExistence type="inferred from homology"/>
<dbReference type="OrthoDB" id="9803749at2"/>
<dbReference type="Proteomes" id="UP000249203">
    <property type="component" value="Unassembled WGS sequence"/>
</dbReference>
<evidence type="ECO:0000313" key="6">
    <source>
        <dbReference type="Proteomes" id="UP000287865"/>
    </source>
</evidence>
<reference evidence="4 6" key="1">
    <citation type="journal article" date="2018" name="Front. Microbiol.">
        <title>Genome-Based Analysis Reveals the Taxonomy and Diversity of the Family Idiomarinaceae.</title>
        <authorList>
            <person name="Liu Y."/>
            <person name="Lai Q."/>
            <person name="Shao Z."/>
        </authorList>
    </citation>
    <scope>NUCLEOTIDE SEQUENCE [LARGE SCALE GENOMIC DNA]</scope>
    <source>
        <strain evidence="4 6">CF12-14</strain>
    </source>
</reference>
<dbReference type="SUPFAM" id="SSF52833">
    <property type="entry name" value="Thioredoxin-like"/>
    <property type="match status" value="1"/>
</dbReference>
<dbReference type="PANTHER" id="PTHR30041:SF8">
    <property type="entry name" value="PROTEIN YFFB"/>
    <property type="match status" value="1"/>
</dbReference>
<dbReference type="Pfam" id="PF03960">
    <property type="entry name" value="ArsC"/>
    <property type="match status" value="1"/>
</dbReference>
<dbReference type="CDD" id="cd03035">
    <property type="entry name" value="ArsC_Yffb"/>
    <property type="match status" value="1"/>
</dbReference>
<dbReference type="InterPro" id="IPR036249">
    <property type="entry name" value="Thioredoxin-like_sf"/>
</dbReference>
<dbReference type="NCBIfam" id="TIGR01617">
    <property type="entry name" value="arsC_related"/>
    <property type="match status" value="1"/>
</dbReference>
<dbReference type="Gene3D" id="3.40.30.10">
    <property type="entry name" value="Glutaredoxin"/>
    <property type="match status" value="1"/>
</dbReference>
<evidence type="ECO:0000313" key="4">
    <source>
        <dbReference type="EMBL" id="RUO25117.1"/>
    </source>
</evidence>
<dbReference type="InterPro" id="IPR006660">
    <property type="entry name" value="Arsenate_reductase-like"/>
</dbReference>
<dbReference type="AlphaFoldDB" id="A0A327WZV0"/>
<protein>
    <submittedName>
        <fullName evidence="4">Arsenate reductase</fullName>
    </submittedName>
    <submittedName>
        <fullName evidence="3">Spx/MgsR family transcriptional regulator</fullName>
    </submittedName>
</protein>
<sequence>MTTVVFGIKNCDSVKKARRWLEQHDIAYEFSDFRDEQPNRERIHSWIEIVGLDTLVNKRSTTFRQLTPEQQQAQDIETWVELIEQQPTLIKRPLLKHDGRLTCGFKPAVYEDLFNV</sequence>
<dbReference type="PANTHER" id="PTHR30041">
    <property type="entry name" value="ARSENATE REDUCTASE"/>
    <property type="match status" value="1"/>
</dbReference>
<dbReference type="RefSeq" id="WP_111569063.1">
    <property type="nucleotide sequence ID" value="NZ_PIPK01000004.1"/>
</dbReference>
<dbReference type="EMBL" id="PIPK01000004">
    <property type="protein sequence ID" value="RUO25117.1"/>
    <property type="molecule type" value="Genomic_DNA"/>
</dbReference>
<dbReference type="EMBL" id="QLMD01000004">
    <property type="protein sequence ID" value="RAJ98979.1"/>
    <property type="molecule type" value="Genomic_DNA"/>
</dbReference>
<name>A0A327WZV0_9GAMM</name>
<dbReference type="InterPro" id="IPR006504">
    <property type="entry name" value="Tscrpt_reg_Spx/MgsR"/>
</dbReference>
<reference evidence="3 5" key="2">
    <citation type="submission" date="2018-06" db="EMBL/GenBank/DDBJ databases">
        <title>Genomic Encyclopedia of Type Strains, Phase III (KMG-III): the genomes of soil and plant-associated and newly described type strains.</title>
        <authorList>
            <person name="Whitman W."/>
        </authorList>
    </citation>
    <scope>NUCLEOTIDE SEQUENCE [LARGE SCALE GENOMIC DNA]</scope>
    <source>
        <strain evidence="3 5">CGMCC 1.15366</strain>
    </source>
</reference>
<evidence type="ECO:0000313" key="5">
    <source>
        <dbReference type="Proteomes" id="UP000249203"/>
    </source>
</evidence>